<organism evidence="3 4">
    <name type="scientific">Eimeria praecox</name>
    <dbReference type="NCBI Taxonomy" id="51316"/>
    <lineage>
        <taxon>Eukaryota</taxon>
        <taxon>Sar</taxon>
        <taxon>Alveolata</taxon>
        <taxon>Apicomplexa</taxon>
        <taxon>Conoidasida</taxon>
        <taxon>Coccidia</taxon>
        <taxon>Eucoccidiorida</taxon>
        <taxon>Eimeriorina</taxon>
        <taxon>Eimeriidae</taxon>
        <taxon>Eimeria</taxon>
    </lineage>
</organism>
<gene>
    <name evidence="3" type="ORF">EPH_0035800</name>
</gene>
<reference evidence="3" key="1">
    <citation type="submission" date="2013-10" db="EMBL/GenBank/DDBJ databases">
        <title>Genomic analysis of the causative agents of coccidiosis in chickens.</title>
        <authorList>
            <person name="Reid A.J."/>
            <person name="Blake D."/>
            <person name="Billington K."/>
            <person name="Browne H."/>
            <person name="Dunn M."/>
            <person name="Hung S."/>
            <person name="Kawahara F."/>
            <person name="Miranda-Saavedra D."/>
            <person name="Mourier T."/>
            <person name="Nagra H."/>
            <person name="Otto T.D."/>
            <person name="Rawlings N."/>
            <person name="Sanchez A."/>
            <person name="Sanders M."/>
            <person name="Subramaniam C."/>
            <person name="Tay Y."/>
            <person name="Dear P."/>
            <person name="Doerig C."/>
            <person name="Gruber A."/>
            <person name="Parkinson J."/>
            <person name="Shirley M."/>
            <person name="Wan K.L."/>
            <person name="Berriman M."/>
            <person name="Tomley F."/>
            <person name="Pain A."/>
        </authorList>
    </citation>
    <scope>NUCLEOTIDE SEQUENCE [LARGE SCALE GENOMIC DNA]</scope>
    <source>
        <strain evidence="3">Houghton</strain>
    </source>
</reference>
<keyword evidence="2" id="KW-0812">Transmembrane</keyword>
<dbReference type="InterPro" id="IPR000884">
    <property type="entry name" value="TSP1_rpt"/>
</dbReference>
<dbReference type="SUPFAM" id="SSF82895">
    <property type="entry name" value="TSP-1 type 1 repeat"/>
    <property type="match status" value="2"/>
</dbReference>
<dbReference type="InterPro" id="IPR036383">
    <property type="entry name" value="TSP1_rpt_sf"/>
</dbReference>
<feature type="compositionally biased region" description="Polar residues" evidence="1">
    <location>
        <begin position="68"/>
        <end position="87"/>
    </location>
</feature>
<feature type="compositionally biased region" description="Polar residues" evidence="1">
    <location>
        <begin position="175"/>
        <end position="187"/>
    </location>
</feature>
<feature type="compositionally biased region" description="Low complexity" evidence="1">
    <location>
        <begin position="120"/>
        <end position="130"/>
    </location>
</feature>
<feature type="compositionally biased region" description="Low complexity" evidence="1">
    <location>
        <begin position="283"/>
        <end position="294"/>
    </location>
</feature>
<feature type="compositionally biased region" description="Basic and acidic residues" evidence="1">
    <location>
        <begin position="200"/>
        <end position="212"/>
    </location>
</feature>
<dbReference type="Proteomes" id="UP000018201">
    <property type="component" value="Unassembled WGS sequence"/>
</dbReference>
<dbReference type="OrthoDB" id="348624at2759"/>
<dbReference type="InterPro" id="IPR051418">
    <property type="entry name" value="Spondin/Thrombospondin_T1"/>
</dbReference>
<feature type="region of interest" description="Disordered" evidence="1">
    <location>
        <begin position="328"/>
        <end position="417"/>
    </location>
</feature>
<dbReference type="PANTHER" id="PTHR11311">
    <property type="entry name" value="SPONDIN"/>
    <property type="match status" value="1"/>
</dbReference>
<feature type="compositionally biased region" description="Low complexity" evidence="1">
    <location>
        <begin position="36"/>
        <end position="50"/>
    </location>
</feature>
<feature type="compositionally biased region" description="Low complexity" evidence="1">
    <location>
        <begin position="148"/>
        <end position="174"/>
    </location>
</feature>
<feature type="transmembrane region" description="Helical" evidence="2">
    <location>
        <begin position="433"/>
        <end position="455"/>
    </location>
</feature>
<feature type="region of interest" description="Disordered" evidence="1">
    <location>
        <begin position="1"/>
        <end position="294"/>
    </location>
</feature>
<name>U6GNW1_9EIME</name>
<sequence length="732" mass="75090">MALSEENSKEANALEGSEFEPEATAAEGGEGEEPQGADGSASGSISGVSAPQETNANDDISGVPAPLETNTNENTSGVHASANSSPGPLNETEEDKDGFNDASEPPEDHSHQHSRLGSRSSSSNSNAAAAKEGNTSAEEKDGLGNNPSGGASDGDSAAAAEGFAAPEGAAAAEETQTVAPVRGSSTEGVHLLKEQGSTPGDRDTLGASHDEHENDEEDMRASAVALQMGDQQQGSRGASGPLDSAMGASRSREAPGSVVFDGGDADGAPAAAADDDGDDHRAAAGFGAAAPTGDGSAVILEMGDIDGSAAAERGNAIVLDMVEADPAAAARSGSALSAERSQGLRRRSSRLSSSRLSGKDLQGAGPAAGSPGASAAAASEGAVGKSSSSAGERVQQGRGSGSLPSWQSLGDTSEAPQGLTDEALEDKRKDKKLVLWLGSIALLLAAAFACLTTFACLKGKSPEEAPPPEAALCQVNEWSDWTVCPVVCGESQQSRYRQITALGLREWRITLSALGTDSTTGTKYWRLQFVVLVDSTSDDDDADVGRDPQRWLDSETLASPVDMCVLLGSDAPQSELSLTACDCKVSDWTEWTVCDSSCASLKSRRTRTILPNSGIYSFSLPAGINLGSQSEMDSRLQICSAEVLSAMQKALHVAAPEHLAFEGNTLGLWKFSALLDPTVTAQQAATVLDTEMAKSSSDLFTAIVKCMLSTRKSVSVPLPSVVQSPADELLCP</sequence>
<evidence type="ECO:0000313" key="3">
    <source>
        <dbReference type="EMBL" id="CDI80958.1"/>
    </source>
</evidence>
<reference evidence="3" key="2">
    <citation type="submission" date="2013-10" db="EMBL/GenBank/DDBJ databases">
        <authorList>
            <person name="Aslett M."/>
        </authorList>
    </citation>
    <scope>NUCLEOTIDE SEQUENCE [LARGE SCALE GENOMIC DNA]</scope>
    <source>
        <strain evidence="3">Houghton</strain>
    </source>
</reference>
<dbReference type="EMBL" id="HG691934">
    <property type="protein sequence ID" value="CDI80958.1"/>
    <property type="molecule type" value="Genomic_DNA"/>
</dbReference>
<proteinExistence type="predicted"/>
<feature type="compositionally biased region" description="Low complexity" evidence="1">
    <location>
        <begin position="363"/>
        <end position="391"/>
    </location>
</feature>
<evidence type="ECO:0000256" key="2">
    <source>
        <dbReference type="SAM" id="Phobius"/>
    </source>
</evidence>
<evidence type="ECO:0000313" key="4">
    <source>
        <dbReference type="Proteomes" id="UP000018201"/>
    </source>
</evidence>
<dbReference type="GO" id="GO:0005886">
    <property type="term" value="C:plasma membrane"/>
    <property type="evidence" value="ECO:0007669"/>
    <property type="project" value="TreeGrafter"/>
</dbReference>
<feature type="compositionally biased region" description="Low complexity" evidence="1">
    <location>
        <begin position="328"/>
        <end position="341"/>
    </location>
</feature>
<protein>
    <submittedName>
        <fullName evidence="3">Thrombospondin type 1 domain-containing protein, putative</fullName>
    </submittedName>
</protein>
<evidence type="ECO:0000256" key="1">
    <source>
        <dbReference type="SAM" id="MobiDB-lite"/>
    </source>
</evidence>
<dbReference type="PROSITE" id="PS50092">
    <property type="entry name" value="TSP1"/>
    <property type="match status" value="1"/>
</dbReference>
<keyword evidence="4" id="KW-1185">Reference proteome</keyword>
<dbReference type="AlphaFoldDB" id="U6GNW1"/>
<accession>U6GNW1</accession>
<dbReference type="Gene3D" id="2.20.100.10">
    <property type="entry name" value="Thrombospondin type-1 (TSP1) repeat"/>
    <property type="match status" value="2"/>
</dbReference>
<keyword evidence="2" id="KW-0472">Membrane</keyword>
<dbReference type="GO" id="GO:0030036">
    <property type="term" value="P:actin cytoskeleton organization"/>
    <property type="evidence" value="ECO:0007669"/>
    <property type="project" value="TreeGrafter"/>
</dbReference>
<dbReference type="Pfam" id="PF00090">
    <property type="entry name" value="TSP_1"/>
    <property type="match status" value="2"/>
</dbReference>
<dbReference type="VEuPathDB" id="ToxoDB:EPH_0035800"/>
<feature type="compositionally biased region" description="Polar residues" evidence="1">
    <location>
        <begin position="402"/>
        <end position="415"/>
    </location>
</feature>
<dbReference type="PANTHER" id="PTHR11311:SF30">
    <property type="entry name" value="SPONDIN-LIKE TSP1 DOMAIN-CONTAINING PROTEIN"/>
    <property type="match status" value="1"/>
</dbReference>
<keyword evidence="2" id="KW-1133">Transmembrane helix</keyword>